<comment type="caution">
    <text evidence="2">The sequence shown here is derived from an EMBL/GenBank/DDBJ whole genome shotgun (WGS) entry which is preliminary data.</text>
</comment>
<accession>A0A4Z2JCG6</accession>
<organism evidence="2 3">
    <name type="scientific">Liparis tanakae</name>
    <name type="common">Tanaka's snailfish</name>
    <dbReference type="NCBI Taxonomy" id="230148"/>
    <lineage>
        <taxon>Eukaryota</taxon>
        <taxon>Metazoa</taxon>
        <taxon>Chordata</taxon>
        <taxon>Craniata</taxon>
        <taxon>Vertebrata</taxon>
        <taxon>Euteleostomi</taxon>
        <taxon>Actinopterygii</taxon>
        <taxon>Neopterygii</taxon>
        <taxon>Teleostei</taxon>
        <taxon>Neoteleostei</taxon>
        <taxon>Acanthomorphata</taxon>
        <taxon>Eupercaria</taxon>
        <taxon>Perciformes</taxon>
        <taxon>Cottioidei</taxon>
        <taxon>Cottales</taxon>
        <taxon>Liparidae</taxon>
        <taxon>Liparis</taxon>
    </lineage>
</organism>
<protein>
    <submittedName>
        <fullName evidence="2">Uncharacterized protein</fullName>
    </submittedName>
</protein>
<gene>
    <name evidence="2" type="ORF">EYF80_002034</name>
</gene>
<evidence type="ECO:0000313" key="3">
    <source>
        <dbReference type="Proteomes" id="UP000314294"/>
    </source>
</evidence>
<dbReference type="AlphaFoldDB" id="A0A4Z2JCG6"/>
<dbReference type="EMBL" id="SRLO01000009">
    <property type="protein sequence ID" value="TNN87687.1"/>
    <property type="molecule type" value="Genomic_DNA"/>
</dbReference>
<sequence length="175" mass="19125">MIRNLPATPPPPSSSSAATQAEHGASISSPGVMWRVPQKQLKVRTRVSRCKAPSSGTRRGFAGQKAHVPVTEATSPWLWVRGDEGPLLVKWVNSHSLDICARKREGGREEGKEWREGVGKEGGEIDSERGGQSGKEERRQEGEVRQSAEGGLLPGVECYLEHMLPGCMEVMMQCH</sequence>
<feature type="compositionally biased region" description="Basic and acidic residues" evidence="1">
    <location>
        <begin position="104"/>
        <end position="146"/>
    </location>
</feature>
<dbReference type="Proteomes" id="UP000314294">
    <property type="component" value="Unassembled WGS sequence"/>
</dbReference>
<reference evidence="2 3" key="1">
    <citation type="submission" date="2019-03" db="EMBL/GenBank/DDBJ databases">
        <title>First draft genome of Liparis tanakae, snailfish: a comprehensive survey of snailfish specific genes.</title>
        <authorList>
            <person name="Kim W."/>
            <person name="Song I."/>
            <person name="Jeong J.-H."/>
            <person name="Kim D."/>
            <person name="Kim S."/>
            <person name="Ryu S."/>
            <person name="Song J.Y."/>
            <person name="Lee S.K."/>
        </authorList>
    </citation>
    <scope>NUCLEOTIDE SEQUENCE [LARGE SCALE GENOMIC DNA]</scope>
    <source>
        <tissue evidence="2">Muscle</tissue>
    </source>
</reference>
<name>A0A4Z2JCG6_9TELE</name>
<feature type="region of interest" description="Disordered" evidence="1">
    <location>
        <begin position="1"/>
        <end position="32"/>
    </location>
</feature>
<feature type="region of interest" description="Disordered" evidence="1">
    <location>
        <begin position="104"/>
        <end position="148"/>
    </location>
</feature>
<evidence type="ECO:0000313" key="2">
    <source>
        <dbReference type="EMBL" id="TNN87687.1"/>
    </source>
</evidence>
<keyword evidence="3" id="KW-1185">Reference proteome</keyword>
<proteinExistence type="predicted"/>
<evidence type="ECO:0000256" key="1">
    <source>
        <dbReference type="SAM" id="MobiDB-lite"/>
    </source>
</evidence>